<name>S9RP36_9RHOB</name>
<dbReference type="InterPro" id="IPR031107">
    <property type="entry name" value="Small_HSP"/>
</dbReference>
<dbReference type="AlphaFoldDB" id="S9RP36"/>
<keyword evidence="4" id="KW-0346">Stress response</keyword>
<dbReference type="InterPro" id="IPR002068">
    <property type="entry name" value="A-crystallin/Hsp20_dom"/>
</dbReference>
<feature type="domain" description="SHSP" evidence="3">
    <location>
        <begin position="22"/>
        <end position="137"/>
    </location>
</feature>
<dbReference type="InterPro" id="IPR008978">
    <property type="entry name" value="HSP20-like_chaperone"/>
</dbReference>
<organism evidence="4 5">
    <name type="scientific">Salipiger mucosus DSM 16094</name>
    <dbReference type="NCBI Taxonomy" id="1123237"/>
    <lineage>
        <taxon>Bacteria</taxon>
        <taxon>Pseudomonadati</taxon>
        <taxon>Pseudomonadota</taxon>
        <taxon>Alphaproteobacteria</taxon>
        <taxon>Rhodobacterales</taxon>
        <taxon>Roseobacteraceae</taxon>
        <taxon>Salipiger</taxon>
    </lineage>
</organism>
<dbReference type="Proteomes" id="UP000015347">
    <property type="component" value="Unassembled WGS sequence"/>
</dbReference>
<comment type="similarity">
    <text evidence="1 2">Belongs to the small heat shock protein (HSP20) family.</text>
</comment>
<dbReference type="eggNOG" id="COG0071">
    <property type="taxonomic scope" value="Bacteria"/>
</dbReference>
<protein>
    <submittedName>
        <fullName evidence="4">Heat shock protein Hsp20</fullName>
    </submittedName>
</protein>
<evidence type="ECO:0000313" key="5">
    <source>
        <dbReference type="Proteomes" id="UP000015347"/>
    </source>
</evidence>
<dbReference type="Pfam" id="PF00011">
    <property type="entry name" value="HSP20"/>
    <property type="match status" value="1"/>
</dbReference>
<proteinExistence type="inferred from homology"/>
<evidence type="ECO:0000256" key="1">
    <source>
        <dbReference type="PROSITE-ProRule" id="PRU00285"/>
    </source>
</evidence>
<evidence type="ECO:0000313" key="4">
    <source>
        <dbReference type="EMBL" id="EPX75764.1"/>
    </source>
</evidence>
<dbReference type="OrthoDB" id="9808910at2"/>
<dbReference type="PANTHER" id="PTHR11527">
    <property type="entry name" value="HEAT-SHOCK PROTEIN 20 FAMILY MEMBER"/>
    <property type="match status" value="1"/>
</dbReference>
<dbReference type="SUPFAM" id="SSF49764">
    <property type="entry name" value="HSP20-like chaperones"/>
    <property type="match status" value="1"/>
</dbReference>
<evidence type="ECO:0000256" key="2">
    <source>
        <dbReference type="RuleBase" id="RU003616"/>
    </source>
</evidence>
<accession>S9RP36</accession>
<comment type="caution">
    <text evidence="4">The sequence shown here is derived from an EMBL/GenBank/DDBJ whole genome shotgun (WGS) entry which is preliminary data.</text>
</comment>
<dbReference type="STRING" id="1123237.Salmuc_05402"/>
<dbReference type="Gene3D" id="2.60.40.790">
    <property type="match status" value="1"/>
</dbReference>
<reference evidence="5" key="1">
    <citation type="journal article" date="2014" name="Stand. Genomic Sci.">
        <title>Genome sequence of the exopolysaccharide-producing Salipiger mucosus type strain (DSM 16094(T)), a moderately halophilic member of the Roseobacter clade.</title>
        <authorList>
            <person name="Riedel T."/>
            <person name="Spring S."/>
            <person name="Fiebig A."/>
            <person name="Petersen J."/>
            <person name="Kyrpides N.C."/>
            <person name="Goker M."/>
            <person name="Klenk H.P."/>
        </authorList>
    </citation>
    <scope>NUCLEOTIDE SEQUENCE [LARGE SCALE GENOMIC DNA]</scope>
    <source>
        <strain evidence="5">DSM 16094</strain>
    </source>
</reference>
<dbReference type="PROSITE" id="PS01031">
    <property type="entry name" value="SHSP"/>
    <property type="match status" value="1"/>
</dbReference>
<dbReference type="EMBL" id="APVH01000068">
    <property type="protein sequence ID" value="EPX75764.1"/>
    <property type="molecule type" value="Genomic_DNA"/>
</dbReference>
<gene>
    <name evidence="4" type="ORF">Salmuc_05402</name>
</gene>
<dbReference type="RefSeq" id="WP_020041854.1">
    <property type="nucleotide sequence ID" value="NZ_KE557288.1"/>
</dbReference>
<dbReference type="CDD" id="cd06464">
    <property type="entry name" value="ACD_sHsps-like"/>
    <property type="match status" value="1"/>
</dbReference>
<keyword evidence="5" id="KW-1185">Reference proteome</keyword>
<evidence type="ECO:0000259" key="3">
    <source>
        <dbReference type="PROSITE" id="PS01031"/>
    </source>
</evidence>
<sequence length="137" mass="15038">MVETNQGGLWPNLYAPLKGFGTRVSDWLSPASDASSDDKAYRIAVELPGVSEDDIELNVEDGMLSVSGEKSETREDKGETWYFSEREYGSFRRSFRLPGDADADKAEAHVKDGVLEITVPRKPPESSGGRKIAVKKG</sequence>
<dbReference type="HOGENOM" id="CLU_046737_12_1_5"/>